<dbReference type="InterPro" id="IPR009081">
    <property type="entry name" value="PP-bd_ACP"/>
</dbReference>
<dbReference type="GO" id="GO:0043041">
    <property type="term" value="P:amino acid activation for nonribosomal peptide biosynthetic process"/>
    <property type="evidence" value="ECO:0007669"/>
    <property type="project" value="TreeGrafter"/>
</dbReference>
<dbReference type="Pfam" id="PF00501">
    <property type="entry name" value="AMP-binding"/>
    <property type="match status" value="1"/>
</dbReference>
<dbReference type="InterPro" id="IPR020802">
    <property type="entry name" value="TesA-like"/>
</dbReference>
<dbReference type="PANTHER" id="PTHR45527:SF1">
    <property type="entry name" value="FATTY ACID SYNTHASE"/>
    <property type="match status" value="1"/>
</dbReference>
<dbReference type="InterPro" id="IPR020806">
    <property type="entry name" value="PKS_PP-bd"/>
</dbReference>
<dbReference type="Gene3D" id="2.30.38.10">
    <property type="entry name" value="Luciferase, Domain 3"/>
    <property type="match status" value="1"/>
</dbReference>
<dbReference type="InterPro" id="IPR020845">
    <property type="entry name" value="AMP-binding_CS"/>
</dbReference>
<dbReference type="InterPro" id="IPR029058">
    <property type="entry name" value="AB_hydrolase_fold"/>
</dbReference>
<dbReference type="SUPFAM" id="SSF53474">
    <property type="entry name" value="alpha/beta-Hydrolases"/>
    <property type="match status" value="1"/>
</dbReference>
<dbReference type="InterPro" id="IPR045851">
    <property type="entry name" value="AMP-bd_C_sf"/>
</dbReference>
<dbReference type="GO" id="GO:0031177">
    <property type="term" value="F:phosphopantetheine binding"/>
    <property type="evidence" value="ECO:0007669"/>
    <property type="project" value="InterPro"/>
</dbReference>
<dbReference type="Gene3D" id="3.30.300.30">
    <property type="match status" value="1"/>
</dbReference>
<comment type="cofactor">
    <cofactor evidence="1">
        <name>pantetheine 4'-phosphate</name>
        <dbReference type="ChEBI" id="CHEBI:47942"/>
    </cofactor>
</comment>
<dbReference type="GO" id="GO:0009239">
    <property type="term" value="P:enterobactin biosynthetic process"/>
    <property type="evidence" value="ECO:0007669"/>
    <property type="project" value="TreeGrafter"/>
</dbReference>
<dbReference type="InterPro" id="IPR000873">
    <property type="entry name" value="AMP-dep_synth/lig_dom"/>
</dbReference>
<evidence type="ECO:0000259" key="4">
    <source>
        <dbReference type="PROSITE" id="PS50075"/>
    </source>
</evidence>
<evidence type="ECO:0000256" key="3">
    <source>
        <dbReference type="ARBA" id="ARBA00022553"/>
    </source>
</evidence>
<dbReference type="SUPFAM" id="SSF52777">
    <property type="entry name" value="CoA-dependent acyltransferases"/>
    <property type="match status" value="4"/>
</dbReference>
<dbReference type="PANTHER" id="PTHR45527">
    <property type="entry name" value="NONRIBOSOMAL PEPTIDE SYNTHETASE"/>
    <property type="match status" value="1"/>
</dbReference>
<dbReference type="Gene3D" id="3.30.559.10">
    <property type="entry name" value="Chloramphenicol acetyltransferase-like domain"/>
    <property type="match status" value="2"/>
</dbReference>
<dbReference type="InterPro" id="IPR010071">
    <property type="entry name" value="AA_adenyl_dom"/>
</dbReference>
<evidence type="ECO:0000313" key="6">
    <source>
        <dbReference type="Proteomes" id="UP000006659"/>
    </source>
</evidence>
<dbReference type="Gene3D" id="3.40.50.1820">
    <property type="entry name" value="alpha/beta hydrolase"/>
    <property type="match status" value="1"/>
</dbReference>
<dbReference type="GO" id="GO:0008610">
    <property type="term" value="P:lipid biosynthetic process"/>
    <property type="evidence" value="ECO:0007669"/>
    <property type="project" value="UniProtKB-ARBA"/>
</dbReference>
<dbReference type="EMBL" id="CP002917">
    <property type="protein sequence ID" value="AEK38175.1"/>
    <property type="molecule type" value="Genomic_DNA"/>
</dbReference>
<dbReference type="SMART" id="SM00824">
    <property type="entry name" value="PKS_TE"/>
    <property type="match status" value="1"/>
</dbReference>
<dbReference type="SUPFAM" id="SSF47336">
    <property type="entry name" value="ACP-like"/>
    <property type="match status" value="1"/>
</dbReference>
<dbReference type="SUPFAM" id="SSF56801">
    <property type="entry name" value="Acetyl-CoA synthetase-like"/>
    <property type="match status" value="1"/>
</dbReference>
<dbReference type="Pfam" id="PF00975">
    <property type="entry name" value="Thioesterase"/>
    <property type="match status" value="1"/>
</dbReference>
<proteinExistence type="predicted"/>
<protein>
    <submittedName>
        <fullName evidence="5">Nonribosomal peptide synthetase</fullName>
    </submittedName>
</protein>
<dbReference type="Pfam" id="PF13193">
    <property type="entry name" value="AMP-binding_C"/>
    <property type="match status" value="1"/>
</dbReference>
<evidence type="ECO:0000256" key="1">
    <source>
        <dbReference type="ARBA" id="ARBA00001957"/>
    </source>
</evidence>
<dbReference type="Gene3D" id="3.30.559.30">
    <property type="entry name" value="Nonribosomal peptide synthetase, condensation domain"/>
    <property type="match status" value="2"/>
</dbReference>
<reference evidence="5 6" key="1">
    <citation type="journal article" date="2011" name="BMC Genomics">
        <title>Complete genome sequence of Corynebacterium variabile DSM 44702 isolated from the surface of smear-ripened cheeses and insights into cheese ripening and flavor generation.</title>
        <authorList>
            <person name="Schroeder J."/>
            <person name="Maus I."/>
            <person name="Trost E."/>
            <person name="Tauch A."/>
        </authorList>
    </citation>
    <scope>NUCLEOTIDE SEQUENCE [LARGE SCALE GENOMIC DNA]</scope>
    <source>
        <strain evidence="6">DSM 44702 / JCM 12073 / NCIMB 30131</strain>
    </source>
</reference>
<name>G0HGD6_CORVD</name>
<dbReference type="Gene3D" id="3.40.50.980">
    <property type="match status" value="2"/>
</dbReference>
<dbReference type="GO" id="GO:0009366">
    <property type="term" value="C:enterobactin synthetase complex"/>
    <property type="evidence" value="ECO:0007669"/>
    <property type="project" value="TreeGrafter"/>
</dbReference>
<dbReference type="UniPathway" id="UPA00011"/>
<keyword evidence="3" id="KW-0597">Phosphoprotein</keyword>
<dbReference type="InterPro" id="IPR025110">
    <property type="entry name" value="AMP-bd_C"/>
</dbReference>
<keyword evidence="2" id="KW-0596">Phosphopantetheine</keyword>
<dbReference type="GO" id="GO:0047527">
    <property type="term" value="F:2,3-dihydroxybenzoate-serine ligase activity"/>
    <property type="evidence" value="ECO:0007669"/>
    <property type="project" value="TreeGrafter"/>
</dbReference>
<evidence type="ECO:0000256" key="2">
    <source>
        <dbReference type="ARBA" id="ARBA00022450"/>
    </source>
</evidence>
<dbReference type="KEGG" id="cva:CVAR_2836"/>
<dbReference type="InterPro" id="IPR036736">
    <property type="entry name" value="ACP-like_sf"/>
</dbReference>
<dbReference type="NCBIfam" id="TIGR01733">
    <property type="entry name" value="AA-adenyl-dom"/>
    <property type="match status" value="1"/>
</dbReference>
<dbReference type="PROSITE" id="PS00455">
    <property type="entry name" value="AMP_BINDING"/>
    <property type="match status" value="1"/>
</dbReference>
<dbReference type="SMART" id="SM00823">
    <property type="entry name" value="PKS_PP"/>
    <property type="match status" value="1"/>
</dbReference>
<dbReference type="InterPro" id="IPR001031">
    <property type="entry name" value="Thioesterase"/>
</dbReference>
<dbReference type="GO" id="GO:0005829">
    <property type="term" value="C:cytosol"/>
    <property type="evidence" value="ECO:0007669"/>
    <property type="project" value="TreeGrafter"/>
</dbReference>
<evidence type="ECO:0000313" key="5">
    <source>
        <dbReference type="EMBL" id="AEK38175.1"/>
    </source>
</evidence>
<dbReference type="PROSITE" id="PS50075">
    <property type="entry name" value="CARRIER"/>
    <property type="match status" value="1"/>
</dbReference>
<dbReference type="STRING" id="858619.CVAR_2836"/>
<dbReference type="HOGENOM" id="CLU_232982_0_0_11"/>
<feature type="domain" description="Carrier" evidence="4">
    <location>
        <begin position="1711"/>
        <end position="1789"/>
    </location>
</feature>
<gene>
    <name evidence="5" type="primary">nrpS3</name>
    <name evidence="5" type="ordered locus">CVAR_2836</name>
</gene>
<dbReference type="InterPro" id="IPR023213">
    <property type="entry name" value="CAT-like_dom_sf"/>
</dbReference>
<dbReference type="eggNOG" id="COG1020">
    <property type="taxonomic scope" value="Bacteria"/>
</dbReference>
<dbReference type="Pfam" id="PF00668">
    <property type="entry name" value="Condensation"/>
    <property type="match status" value="2"/>
</dbReference>
<dbReference type="Proteomes" id="UP000006659">
    <property type="component" value="Chromosome"/>
</dbReference>
<sequence length="2060" mass="223987">MLDSGELAQIIDEHPGQPALEFLPVIDGDWQSAVDRTTRSFDLVNDHTQRFTLLSGNVRQVLVISGHHISMDEQSGPVITRDLELLYTQLAVAATGQEHPEAALPEISVQYAAFAVWQRQVLGDPTDENSLFQRQLAHHEAALSGLPAVTPLPLDHRREDAPVRTVRSVVREFTAEDTADIDNLLRQERSTPLQALISCLALTLRGEGSGDTIPVGVPTNLRDDPALADTAGFFVNTVAVPVEVDGTASFSEVLSATRGRLLSAEENKLVPFETVVDRISPPRTPGVTPVFQVMASYLANMAEASTGSSTFTPVSLDELLGREPEPRVALFDLVFSTARLPDGTLGMGLSAARELFEENTTQRLLDTTVDFLLWGARYPDLPVAVIADLIRLSTGVPSGTTTPAVGPQAQFMVHPASGEQEFWAAAAEWLRMSEPRAVSLELDADATTEDSAALSMRTADPTDLDRCAGLLEGIVGYFRAGAVPILVPVGDAVRGQDPIRQSTDDLLTDPFWDDWVDELVDADIWEPDTVGASDSATATVRGTGAALTRDEAVTLATSAVAVALRGDNDDASDSDLVIEVDSFPVLISAGDTEPATEWSVERAAEYRRMVEDQTTARLFDDIETVPVKVDLYRTNADITQGPALDDHAVTVQILVRDSAGDNGSGITVHVTAPGGLVTVTDCARSILYHLTTSGFGLAEPQNTWPELRAQRNLSLTPRELARIHEDYGSDAEILPLSPLQSGLLYHMVRAEELGDHNSYISMVTREFSGTVDVDKLRLSALEVVGRYPNLMAVFPSLGTTDVQVIPQGCEPEFRVVELTGDSAGADAAELLAAERTRPFDRNRPPLLRFLLLHGAGHSTLAMGFEHILLDGWSISQVLSEIIDRYNGEDLPIPAKFSDYLDWLDTLDREASDQAWSDYLTGVESPTLIAADLDTSGTEVVTGELHHDLTAQQAGAVFTIARECGTTVGTVLQTAWGVTLGRITGSTDVLFGNTVSGRSAELADSGRIVGLLFNTLPFRVSTSPAETARELIERIQSEQLDILAHQQEPLSAIQTSCGLGTLFDTLFVVQNLGFSRNNPDEEQDKGNAAVTGGAVDDATHYPVTFAVNPWEVDGEQHVHVRLSYRTDAFTDAEATTLAQRYIQVLTAMTTAPDTPVVAVPALLPDEAEHERALQHSTPVPVVPDSVYDLLCLQFESSADETALVAGEKTFTFAEFFAEVNRYARVLLAHGVRPEHRVAQLLPRDERMVIAMFAVFAAGAAYVPVDAEHPDERIGFILETSGPTVTLVTDRDVHRVGSVAGDVLNLDTTEFLDEVSSADTDTVTIADRGAPIMMDNLAYIIFTSGSTGRPKGVAVGYRGLTNMYANHVEKIFDRVVAHQGGRRMRIAHTTSFSFDASWEQLFWMLNGHAVYVIDEEMRREPSRLLAYYDEHRIDGFDVTPSYGQVLVDEGLLERDRPSGRSTSADDSGVVFVSLGGEAVPERLWTRLREAPGVEAYNLYGPTEYTINALGADLADSEESSVGTPILNTRAYILDNALEPVVPGVAGELYLAGTGMVRGYWERSGLTAERFVPCPFEPSARMYRTGDLVRRRADDSIEYLGRADDQVKIRGYRIEPGEIADVLAADPQVSRATVIPRPDAGGALQLFGYVVPLSGRSTYTVDPDQVRTRLKSLLPDYMVPAGLAVIGEIPLTVNGKVDARALPEITPDSADYTAPQTDLEKLLVEVLGGLLDLDEVSSTANFFEIGGNSLMAMRYVAAVNDRLGDGGRPVLVRDVFAAQTVRELADLLGAAEPTVDSADELTRAILLPLEEPDTDAGGETLFCVHAQFGSATVYQDLAAELPEYWGLVGLQDPAHAGVAVDFTDIIDVARTYLDALRTVQPEGPYRLLGWSYGAHIAFAMAKILREEGEEVASLVIVDTTPVDSDYLAEEGVTNTRDLRLSEDTELQNRYFTENWEALVRDSGGQFTDPDDLAPDLRAAFAVSGLRCGVMMSRYTTGQVDTPTLFISAQREGDDRDQRWRRHLPQLDAVAVPGENHYTLMRANGGLSKWAPTFREFLENSSER</sequence>
<organism evidence="5 6">
    <name type="scientific">Corynebacterium variabile (strain DSM 44702 / CIP 107183 / JCM 12073 / NCIMB 30131)</name>
    <name type="common">Corynebacterium mooreparkense</name>
    <dbReference type="NCBI Taxonomy" id="858619"/>
    <lineage>
        <taxon>Bacteria</taxon>
        <taxon>Bacillati</taxon>
        <taxon>Actinomycetota</taxon>
        <taxon>Actinomycetes</taxon>
        <taxon>Mycobacteriales</taxon>
        <taxon>Corynebacteriaceae</taxon>
        <taxon>Corynebacterium</taxon>
    </lineage>
</organism>
<dbReference type="Pfam" id="PF00550">
    <property type="entry name" value="PP-binding"/>
    <property type="match status" value="1"/>
</dbReference>
<dbReference type="CDD" id="cd05930">
    <property type="entry name" value="A_NRPS"/>
    <property type="match status" value="1"/>
</dbReference>
<accession>G0HGD6</accession>
<dbReference type="InterPro" id="IPR001242">
    <property type="entry name" value="Condensation_dom"/>
</dbReference>